<evidence type="ECO:0000313" key="1">
    <source>
        <dbReference type="EMBL" id="BCU81664.1"/>
    </source>
</evidence>
<keyword evidence="2" id="KW-1185">Reference proteome</keyword>
<protein>
    <submittedName>
        <fullName evidence="1">Uncharacterized protein</fullName>
    </submittedName>
</protein>
<sequence>MIGKWKIHIKNPENLNAARKRAYQLLLQWYHEDKLSVKANDTAKKNVNPNKTS</sequence>
<reference evidence="1" key="2">
    <citation type="journal article" date="2021" name="Microbiol. Resour. Announc.">
        <title>Complete Genome Sequence of Polycladomyces abyssicola JIR-001T, Isolated from Hemipelagic Sediment in Deep Seawater.</title>
        <authorList>
            <person name="Tsubouchi T."/>
            <person name="Kaneko Y."/>
        </authorList>
    </citation>
    <scope>NUCLEOTIDE SEQUENCE</scope>
    <source>
        <strain evidence="1">JIR-001</strain>
    </source>
</reference>
<proteinExistence type="predicted"/>
<organism evidence="1 2">
    <name type="scientific">Polycladomyces abyssicola</name>
    <dbReference type="NCBI Taxonomy" id="1125966"/>
    <lineage>
        <taxon>Bacteria</taxon>
        <taxon>Bacillati</taxon>
        <taxon>Bacillota</taxon>
        <taxon>Bacilli</taxon>
        <taxon>Bacillales</taxon>
        <taxon>Thermoactinomycetaceae</taxon>
        <taxon>Polycladomyces</taxon>
    </lineage>
</organism>
<dbReference type="KEGG" id="pabs:JIR001_14470"/>
<gene>
    <name evidence="1" type="ORF">JIR001_14470</name>
</gene>
<evidence type="ECO:0000313" key="2">
    <source>
        <dbReference type="Proteomes" id="UP000677436"/>
    </source>
</evidence>
<name>A0A8D5UEL5_9BACL</name>
<dbReference type="EMBL" id="AP024601">
    <property type="protein sequence ID" value="BCU81664.1"/>
    <property type="molecule type" value="Genomic_DNA"/>
</dbReference>
<accession>A0A8D5UEL5</accession>
<dbReference type="AlphaFoldDB" id="A0A8D5UEL5"/>
<reference evidence="1" key="1">
    <citation type="journal article" date="2013" name="Int. J. Syst. Evol. Microbiol.">
        <title>Polycladomyces abyssicola gen. nov., sp. nov., a thermophilic filamentous bacterium isolated from hemipelagic sediment.</title>
        <authorList>
            <person name="Tsubouchi T."/>
            <person name="Shimane Y."/>
            <person name="Mori K."/>
            <person name="Usui K."/>
            <person name="Hiraki T."/>
            <person name="Tame A."/>
            <person name="Uematsu K."/>
            <person name="Maruyama T."/>
            <person name="Hatada Y."/>
        </authorList>
    </citation>
    <scope>NUCLEOTIDE SEQUENCE</scope>
    <source>
        <strain evidence="1">JIR-001</strain>
    </source>
</reference>
<dbReference type="Proteomes" id="UP000677436">
    <property type="component" value="Chromosome"/>
</dbReference>